<gene>
    <name evidence="1" type="ORF">SAMN05444370_102335</name>
</gene>
<evidence type="ECO:0000313" key="2">
    <source>
        <dbReference type="Proteomes" id="UP000198703"/>
    </source>
</evidence>
<name>A0A1H3X9Q2_9RHOB</name>
<dbReference type="STRING" id="89524.SAMN05444370_102335"/>
<accession>A0A1H3X9Q2</accession>
<dbReference type="RefSeq" id="WP_281243466.1">
    <property type="nucleotide sequence ID" value="NZ_FNQM01000002.1"/>
</dbReference>
<sequence length="40" mass="4406">MSAPPRSAMRAVSRERMALAARRMIAAEARLARRFSGVFG</sequence>
<proteinExistence type="predicted"/>
<reference evidence="1 2" key="1">
    <citation type="submission" date="2016-10" db="EMBL/GenBank/DDBJ databases">
        <authorList>
            <person name="de Groot N.N."/>
        </authorList>
    </citation>
    <scope>NUCLEOTIDE SEQUENCE [LARGE SCALE GENOMIC DNA]</scope>
    <source>
        <strain evidence="1 2">DSM 15345</strain>
    </source>
</reference>
<organism evidence="1 2">
    <name type="scientific">Rubrimonas cliftonensis</name>
    <dbReference type="NCBI Taxonomy" id="89524"/>
    <lineage>
        <taxon>Bacteria</taxon>
        <taxon>Pseudomonadati</taxon>
        <taxon>Pseudomonadota</taxon>
        <taxon>Alphaproteobacteria</taxon>
        <taxon>Rhodobacterales</taxon>
        <taxon>Paracoccaceae</taxon>
        <taxon>Rubrimonas</taxon>
    </lineage>
</organism>
<dbReference type="EMBL" id="FNQM01000002">
    <property type="protein sequence ID" value="SDZ96126.1"/>
    <property type="molecule type" value="Genomic_DNA"/>
</dbReference>
<keyword evidence="2" id="KW-1185">Reference proteome</keyword>
<protein>
    <submittedName>
        <fullName evidence="1">Uncharacterized protein</fullName>
    </submittedName>
</protein>
<evidence type="ECO:0000313" key="1">
    <source>
        <dbReference type="EMBL" id="SDZ96126.1"/>
    </source>
</evidence>
<dbReference type="AlphaFoldDB" id="A0A1H3X9Q2"/>
<dbReference type="Proteomes" id="UP000198703">
    <property type="component" value="Unassembled WGS sequence"/>
</dbReference>